<feature type="signal peptide" evidence="1">
    <location>
        <begin position="1"/>
        <end position="31"/>
    </location>
</feature>
<dbReference type="AlphaFoldDB" id="A0A1G8HH13"/>
<protein>
    <recommendedName>
        <fullName evidence="4">DUF4019 domain-containing protein</fullName>
    </recommendedName>
</protein>
<dbReference type="Proteomes" id="UP000199706">
    <property type="component" value="Unassembled WGS sequence"/>
</dbReference>
<name>A0A1G8HH13_9BURK</name>
<dbReference type="OrthoDB" id="8929305at2"/>
<dbReference type="InterPro" id="IPR025091">
    <property type="entry name" value="DUF4019"/>
</dbReference>
<organism evidence="2 3">
    <name type="scientific">Paraburkholderia phenazinium</name>
    <dbReference type="NCBI Taxonomy" id="60549"/>
    <lineage>
        <taxon>Bacteria</taxon>
        <taxon>Pseudomonadati</taxon>
        <taxon>Pseudomonadota</taxon>
        <taxon>Betaproteobacteria</taxon>
        <taxon>Burkholderiales</taxon>
        <taxon>Burkholderiaceae</taxon>
        <taxon>Paraburkholderia</taxon>
    </lineage>
</organism>
<evidence type="ECO:0000313" key="3">
    <source>
        <dbReference type="Proteomes" id="UP000199706"/>
    </source>
</evidence>
<accession>A0A1G8HH13</accession>
<sequence>MFRELHLKHLIAILKLAAVCVLATSATIAVAAQGSSGDELLGDAERIFQQFDSNHYADAWQDAAPFVKAKIPQDQFVSETSQSRQALGAITRRSWASITRIQYIGSAALPDGLYANVDYASVLASGRTVFELLSFQLGTDGHWHLTGYVPRQTQGTTAEHAAKP</sequence>
<keyword evidence="1" id="KW-0732">Signal</keyword>
<reference evidence="2 3" key="1">
    <citation type="submission" date="2016-10" db="EMBL/GenBank/DDBJ databases">
        <authorList>
            <person name="de Groot N.N."/>
        </authorList>
    </citation>
    <scope>NUCLEOTIDE SEQUENCE [LARGE SCALE GENOMIC DNA]</scope>
    <source>
        <strain evidence="2 3">LMG 2247</strain>
    </source>
</reference>
<dbReference type="Pfam" id="PF13211">
    <property type="entry name" value="DUF4019"/>
    <property type="match status" value="1"/>
</dbReference>
<evidence type="ECO:0000256" key="1">
    <source>
        <dbReference type="SAM" id="SignalP"/>
    </source>
</evidence>
<evidence type="ECO:0000313" key="2">
    <source>
        <dbReference type="EMBL" id="SDI05948.1"/>
    </source>
</evidence>
<feature type="chain" id="PRO_5011707118" description="DUF4019 domain-containing protein" evidence="1">
    <location>
        <begin position="32"/>
        <end position="164"/>
    </location>
</feature>
<proteinExistence type="predicted"/>
<dbReference type="EMBL" id="FNCJ01000016">
    <property type="protein sequence ID" value="SDI05948.1"/>
    <property type="molecule type" value="Genomic_DNA"/>
</dbReference>
<gene>
    <name evidence="2" type="ORF">SAMN05216466_116148</name>
</gene>
<evidence type="ECO:0008006" key="4">
    <source>
        <dbReference type="Google" id="ProtNLM"/>
    </source>
</evidence>